<comment type="caution">
    <text evidence="1">The sequence shown here is derived from an EMBL/GenBank/DDBJ whole genome shotgun (WGS) entry which is preliminary data.</text>
</comment>
<reference evidence="1" key="1">
    <citation type="submission" date="2023-03" db="EMBL/GenBank/DDBJ databases">
        <authorList>
            <person name="Steffen K."/>
            <person name="Cardenas P."/>
        </authorList>
    </citation>
    <scope>NUCLEOTIDE SEQUENCE</scope>
</reference>
<dbReference type="AlphaFoldDB" id="A0AA35WM53"/>
<proteinExistence type="predicted"/>
<accession>A0AA35WM53</accession>
<dbReference type="Proteomes" id="UP001174909">
    <property type="component" value="Unassembled WGS sequence"/>
</dbReference>
<keyword evidence="2" id="KW-1185">Reference proteome</keyword>
<sequence>MHPCKRRKSTCIILKFEVPTPSQPYTADSLRKGT</sequence>
<evidence type="ECO:0000313" key="2">
    <source>
        <dbReference type="Proteomes" id="UP001174909"/>
    </source>
</evidence>
<dbReference type="EMBL" id="CASHTH010001922">
    <property type="protein sequence ID" value="CAI8021941.1"/>
    <property type="molecule type" value="Genomic_DNA"/>
</dbReference>
<evidence type="ECO:0000313" key="1">
    <source>
        <dbReference type="EMBL" id="CAI8021941.1"/>
    </source>
</evidence>
<gene>
    <name evidence="1" type="ORF">GBAR_LOCUS12928</name>
</gene>
<name>A0AA35WM53_GEOBA</name>
<organism evidence="1 2">
    <name type="scientific">Geodia barretti</name>
    <name type="common">Barrett's horny sponge</name>
    <dbReference type="NCBI Taxonomy" id="519541"/>
    <lineage>
        <taxon>Eukaryota</taxon>
        <taxon>Metazoa</taxon>
        <taxon>Porifera</taxon>
        <taxon>Demospongiae</taxon>
        <taxon>Heteroscleromorpha</taxon>
        <taxon>Tetractinellida</taxon>
        <taxon>Astrophorina</taxon>
        <taxon>Geodiidae</taxon>
        <taxon>Geodia</taxon>
    </lineage>
</organism>
<protein>
    <submittedName>
        <fullName evidence="1">Uncharacterized protein</fullName>
    </submittedName>
</protein>